<feature type="non-terminal residue" evidence="1">
    <location>
        <position position="75"/>
    </location>
</feature>
<proteinExistence type="predicted"/>
<organism evidence="1 2">
    <name type="scientific">Coniosporium uncinatum</name>
    <dbReference type="NCBI Taxonomy" id="93489"/>
    <lineage>
        <taxon>Eukaryota</taxon>
        <taxon>Fungi</taxon>
        <taxon>Dikarya</taxon>
        <taxon>Ascomycota</taxon>
        <taxon>Pezizomycotina</taxon>
        <taxon>Dothideomycetes</taxon>
        <taxon>Dothideomycetes incertae sedis</taxon>
        <taxon>Coniosporium</taxon>
    </lineage>
</organism>
<comment type="caution">
    <text evidence="1">The sequence shown here is derived from an EMBL/GenBank/DDBJ whole genome shotgun (WGS) entry which is preliminary data.</text>
</comment>
<keyword evidence="2" id="KW-1185">Reference proteome</keyword>
<dbReference type="Proteomes" id="UP001186974">
    <property type="component" value="Unassembled WGS sequence"/>
</dbReference>
<name>A0ACC3D176_9PEZI</name>
<evidence type="ECO:0000313" key="1">
    <source>
        <dbReference type="EMBL" id="KAK3060299.1"/>
    </source>
</evidence>
<dbReference type="EMBL" id="JAWDJW010008685">
    <property type="protein sequence ID" value="KAK3060299.1"/>
    <property type="molecule type" value="Genomic_DNA"/>
</dbReference>
<accession>A0ACC3D176</accession>
<sequence>MEQVISSAISQLSSAATPRKILLVLDNPDFLLAANPDVSSIDLLDILTSLRLKDGVRSALVTCAADAPLLQAPDS</sequence>
<gene>
    <name evidence="1" type="ORF">LTS18_008856</name>
</gene>
<protein>
    <submittedName>
        <fullName evidence="1">Uncharacterized protein</fullName>
    </submittedName>
</protein>
<evidence type="ECO:0000313" key="2">
    <source>
        <dbReference type="Proteomes" id="UP001186974"/>
    </source>
</evidence>
<reference evidence="1" key="1">
    <citation type="submission" date="2024-09" db="EMBL/GenBank/DDBJ databases">
        <title>Black Yeasts Isolated from many extreme environments.</title>
        <authorList>
            <person name="Coleine C."/>
            <person name="Stajich J.E."/>
            <person name="Selbmann L."/>
        </authorList>
    </citation>
    <scope>NUCLEOTIDE SEQUENCE</scope>
    <source>
        <strain evidence="1">CCFEE 5737</strain>
    </source>
</reference>